<protein>
    <recommendedName>
        <fullName evidence="4">ABC transporter permease</fullName>
    </recommendedName>
</protein>
<reference evidence="2 3" key="1">
    <citation type="submission" date="2020-11" db="EMBL/GenBank/DDBJ databases">
        <title>Draft genome sequencing of a Lachnospiraceae strain isolated from anoxic soil subjected to BSD treatment.</title>
        <authorList>
            <person name="Uek A."/>
            <person name="Tonouchi A."/>
        </authorList>
    </citation>
    <scope>NUCLEOTIDE SEQUENCE [LARGE SCALE GENOMIC DNA]</scope>
    <source>
        <strain evidence="2 3">TB5</strain>
    </source>
</reference>
<feature type="transmembrane region" description="Helical" evidence="1">
    <location>
        <begin position="387"/>
        <end position="404"/>
    </location>
</feature>
<keyword evidence="1" id="KW-0472">Membrane</keyword>
<dbReference type="GO" id="GO:0140359">
    <property type="term" value="F:ABC-type transporter activity"/>
    <property type="evidence" value="ECO:0007669"/>
    <property type="project" value="InterPro"/>
</dbReference>
<dbReference type="AlphaFoldDB" id="A0A7R7EPY6"/>
<dbReference type="RefSeq" id="WP_271713925.1">
    <property type="nucleotide sequence ID" value="NZ_AP024169.1"/>
</dbReference>
<feature type="transmembrane region" description="Helical" evidence="1">
    <location>
        <begin position="18"/>
        <end position="35"/>
    </location>
</feature>
<feature type="transmembrane region" description="Helical" evidence="1">
    <location>
        <begin position="436"/>
        <end position="458"/>
    </location>
</feature>
<evidence type="ECO:0000313" key="3">
    <source>
        <dbReference type="Proteomes" id="UP000595897"/>
    </source>
</evidence>
<proteinExistence type="predicted"/>
<dbReference type="GO" id="GO:0005886">
    <property type="term" value="C:plasma membrane"/>
    <property type="evidence" value="ECO:0007669"/>
    <property type="project" value="UniProtKB-SubCell"/>
</dbReference>
<gene>
    <name evidence="2" type="ORF">bsdtb5_42200</name>
</gene>
<sequence length="465" mass="53053">MKNLILFEIKKILCNRKNWIVCALFFFLIMLFIFSNNEKNKQYTKKDIEACEILEKWYFVKAGNYKKMYEQLGSSLCKNFSEVSAARSQYFHDKKYALNKHDNNALLKAEIAYEKAQIKYFNWGYKLSTGEVVDDHLPGKLGTLVFRLLGGPYEINEEIAYYKSQQTFHEYLLNNNISYIGHYEMTGYHFLYSCMNELFPSILALILLLLVSDIVSMEKDMGSYKFLLLQPISRGKVILSKGIAASIVTITMVLGTLFSFFLIVGAINGFGSSDYPVLKSDVTYSTTKDIPSNIYSVSSSLDDFCFATFSMEGDISYKYYDTKDINFYQGISLYSSGKPYQSYDIPSKDSSYIEIYKFILACLPALILFITFTAFFGVLISTIIHNSLISIVLSILVGIGVGFGRDRLLTGYLKRYLPFSYSDSVSLYNGTTCETMLRALITLGIGCVVVIIFNYLFFRKKDIVC</sequence>
<feature type="transmembrane region" description="Helical" evidence="1">
    <location>
        <begin position="355"/>
        <end position="380"/>
    </location>
</feature>
<dbReference type="PANTHER" id="PTHR37305">
    <property type="entry name" value="INTEGRAL MEMBRANE PROTEIN-RELATED"/>
    <property type="match status" value="1"/>
</dbReference>
<dbReference type="Pfam" id="PF12679">
    <property type="entry name" value="ABC2_membrane_2"/>
    <property type="match status" value="1"/>
</dbReference>
<evidence type="ECO:0000313" key="2">
    <source>
        <dbReference type="EMBL" id="BCN32925.1"/>
    </source>
</evidence>
<keyword evidence="1" id="KW-0812">Transmembrane</keyword>
<organism evidence="2 3">
    <name type="scientific">Anaeromicropila herbilytica</name>
    <dbReference type="NCBI Taxonomy" id="2785025"/>
    <lineage>
        <taxon>Bacteria</taxon>
        <taxon>Bacillati</taxon>
        <taxon>Bacillota</taxon>
        <taxon>Clostridia</taxon>
        <taxon>Lachnospirales</taxon>
        <taxon>Lachnospiraceae</taxon>
        <taxon>Anaeromicropila</taxon>
    </lineage>
</organism>
<evidence type="ECO:0008006" key="4">
    <source>
        <dbReference type="Google" id="ProtNLM"/>
    </source>
</evidence>
<keyword evidence="1" id="KW-1133">Transmembrane helix</keyword>
<feature type="transmembrane region" description="Helical" evidence="1">
    <location>
        <begin position="198"/>
        <end position="217"/>
    </location>
</feature>
<dbReference type="KEGG" id="ahb:bsdtb5_42200"/>
<evidence type="ECO:0000256" key="1">
    <source>
        <dbReference type="SAM" id="Phobius"/>
    </source>
</evidence>
<keyword evidence="3" id="KW-1185">Reference proteome</keyword>
<name>A0A7R7EPY6_9FIRM</name>
<dbReference type="EMBL" id="AP024169">
    <property type="protein sequence ID" value="BCN32925.1"/>
    <property type="molecule type" value="Genomic_DNA"/>
</dbReference>
<dbReference type="Proteomes" id="UP000595897">
    <property type="component" value="Chromosome"/>
</dbReference>
<feature type="transmembrane region" description="Helical" evidence="1">
    <location>
        <begin position="238"/>
        <end position="267"/>
    </location>
</feature>
<accession>A0A7R7EPY6</accession>
<dbReference type="PANTHER" id="PTHR37305:SF1">
    <property type="entry name" value="MEMBRANE PROTEIN"/>
    <property type="match status" value="1"/>
</dbReference>